<reference evidence="5" key="1">
    <citation type="submission" date="2021-10" db="EMBL/GenBank/DDBJ databases">
        <title>Roseicella aerolatum sp. nov., isolated from aerosols of e-waste dismantling site.</title>
        <authorList>
            <person name="Qin T."/>
        </authorList>
    </citation>
    <scope>NUCLEOTIDE SEQUENCE</scope>
    <source>
        <strain evidence="5">GB24</strain>
    </source>
</reference>
<dbReference type="RefSeq" id="WP_226611319.1">
    <property type="nucleotide sequence ID" value="NZ_JAJAQI010000034.1"/>
</dbReference>
<dbReference type="Proteomes" id="UP001139311">
    <property type="component" value="Unassembled WGS sequence"/>
</dbReference>
<keyword evidence="1" id="KW-0805">Transcription regulation</keyword>
<proteinExistence type="predicted"/>
<evidence type="ECO:0000256" key="2">
    <source>
        <dbReference type="ARBA" id="ARBA00023125"/>
    </source>
</evidence>
<evidence type="ECO:0000256" key="1">
    <source>
        <dbReference type="ARBA" id="ARBA00023015"/>
    </source>
</evidence>
<keyword evidence="2" id="KW-0238">DNA-binding</keyword>
<evidence type="ECO:0000259" key="4">
    <source>
        <dbReference type="PROSITE" id="PS50987"/>
    </source>
</evidence>
<dbReference type="NCBIfam" id="NF033788">
    <property type="entry name" value="HTH_metalloreg"/>
    <property type="match status" value="1"/>
</dbReference>
<dbReference type="PRINTS" id="PR00778">
    <property type="entry name" value="HTHARSR"/>
</dbReference>
<keyword evidence="6" id="KW-1185">Reference proteome</keyword>
<feature type="domain" description="HTH arsR-type" evidence="4">
    <location>
        <begin position="7"/>
        <end position="102"/>
    </location>
</feature>
<evidence type="ECO:0000256" key="3">
    <source>
        <dbReference type="ARBA" id="ARBA00023163"/>
    </source>
</evidence>
<dbReference type="InterPro" id="IPR036390">
    <property type="entry name" value="WH_DNA-bd_sf"/>
</dbReference>
<comment type="caution">
    <text evidence="5">The sequence shown here is derived from an EMBL/GenBank/DDBJ whole genome shotgun (WGS) entry which is preliminary data.</text>
</comment>
<dbReference type="GO" id="GO:0003700">
    <property type="term" value="F:DNA-binding transcription factor activity"/>
    <property type="evidence" value="ECO:0007669"/>
    <property type="project" value="InterPro"/>
</dbReference>
<dbReference type="Gene3D" id="1.10.10.10">
    <property type="entry name" value="Winged helix-like DNA-binding domain superfamily/Winged helix DNA-binding domain"/>
    <property type="match status" value="1"/>
</dbReference>
<accession>A0A9X1IG01</accession>
<dbReference type="InterPro" id="IPR051011">
    <property type="entry name" value="Metal_resp_trans_reg"/>
</dbReference>
<dbReference type="AlphaFoldDB" id="A0A9X1IG01"/>
<gene>
    <name evidence="5" type="ORF">LHA35_19735</name>
</gene>
<evidence type="ECO:0000313" key="5">
    <source>
        <dbReference type="EMBL" id="MCB4823965.1"/>
    </source>
</evidence>
<dbReference type="SMART" id="SM00418">
    <property type="entry name" value="HTH_ARSR"/>
    <property type="match status" value="1"/>
</dbReference>
<dbReference type="PANTHER" id="PTHR43132:SF2">
    <property type="entry name" value="ARSENICAL RESISTANCE OPERON REPRESSOR ARSR-RELATED"/>
    <property type="match status" value="1"/>
</dbReference>
<protein>
    <submittedName>
        <fullName evidence="5">Metalloregulator ArsR/SmtB family transcription factor</fullName>
    </submittedName>
</protein>
<dbReference type="Pfam" id="PF01022">
    <property type="entry name" value="HTH_5"/>
    <property type="match status" value="1"/>
</dbReference>
<keyword evidence="3" id="KW-0804">Transcription</keyword>
<dbReference type="GO" id="GO:0003677">
    <property type="term" value="F:DNA binding"/>
    <property type="evidence" value="ECO:0007669"/>
    <property type="project" value="UniProtKB-KW"/>
</dbReference>
<name>A0A9X1IG01_9PROT</name>
<evidence type="ECO:0000313" key="6">
    <source>
        <dbReference type="Proteomes" id="UP001139311"/>
    </source>
</evidence>
<dbReference type="InterPro" id="IPR011991">
    <property type="entry name" value="ArsR-like_HTH"/>
</dbReference>
<dbReference type="PANTHER" id="PTHR43132">
    <property type="entry name" value="ARSENICAL RESISTANCE OPERON REPRESSOR ARSR-RELATED"/>
    <property type="match status" value="1"/>
</dbReference>
<dbReference type="SUPFAM" id="SSF46785">
    <property type="entry name" value="Winged helix' DNA-binding domain"/>
    <property type="match status" value="1"/>
</dbReference>
<sequence>METALDVLEERAAEAARLLRLLAHEKRLLVLCHLAGAGEMNVTEMVRVVGLSQSALSQHLALLREDGLVATRREAQTIWYRLADPKAARLLAVLRDLYCPPEA</sequence>
<dbReference type="InterPro" id="IPR001845">
    <property type="entry name" value="HTH_ArsR_DNA-bd_dom"/>
</dbReference>
<organism evidence="5 6">
    <name type="scientific">Roseicella aerolata</name>
    <dbReference type="NCBI Taxonomy" id="2883479"/>
    <lineage>
        <taxon>Bacteria</taxon>
        <taxon>Pseudomonadati</taxon>
        <taxon>Pseudomonadota</taxon>
        <taxon>Alphaproteobacteria</taxon>
        <taxon>Acetobacterales</taxon>
        <taxon>Roseomonadaceae</taxon>
        <taxon>Roseicella</taxon>
    </lineage>
</organism>
<dbReference type="EMBL" id="JAJAQI010000034">
    <property type="protein sequence ID" value="MCB4823965.1"/>
    <property type="molecule type" value="Genomic_DNA"/>
</dbReference>
<dbReference type="CDD" id="cd00090">
    <property type="entry name" value="HTH_ARSR"/>
    <property type="match status" value="1"/>
</dbReference>
<dbReference type="InterPro" id="IPR036388">
    <property type="entry name" value="WH-like_DNA-bd_sf"/>
</dbReference>
<dbReference type="PROSITE" id="PS50987">
    <property type="entry name" value="HTH_ARSR_2"/>
    <property type="match status" value="1"/>
</dbReference>